<protein>
    <submittedName>
        <fullName evidence="2">Uncharacterized protein</fullName>
    </submittedName>
</protein>
<sequence>MASANYNHHPLPAPPPQQDQYYTPYQQQQQPPVEQDYQYAPQNYPPQQTQYQQPTRSRPQPQQQQGQQQRPPPPKADSNSQQQQQQQSRTRPRSRAFSFRSDKSQKSANGQAHKTNLIETSAEKEAHRLHGKADPRMALNEREPAMEAQTVSDRPALRSIQHKDLLGNPISKFSSYSESRYCLCANNDVADPDRSNPTRSRWERPLDTIRSFEAAIDGGYSRKSIYRPESESLANWNRRSSYYGSEQHRGPPPRLSHMSHTVRPDNGRAPQESWYGRQNRTDSGMYDQRQSVMMGSSRDSYYEGFDGGPYGSGGPSMGARNKYPRNHSEPYLNGHERNIYPMPNNHRSYETVASGTGTGSMGEPVGYQTDPTSSENSSIDRRSPPKRQEPMNDYGISFGQSPSYQAPGLDIGQNGVEQPPPLPRKEQGSLLKKPSKPVVSKAPERPDTGGKRKSWLMRRFSKNS</sequence>
<evidence type="ECO:0000256" key="1">
    <source>
        <dbReference type="SAM" id="MobiDB-lite"/>
    </source>
</evidence>
<feature type="region of interest" description="Disordered" evidence="1">
    <location>
        <begin position="242"/>
        <end position="282"/>
    </location>
</feature>
<dbReference type="Proteomes" id="UP001305414">
    <property type="component" value="Unassembled WGS sequence"/>
</dbReference>
<reference evidence="2 3" key="1">
    <citation type="submission" date="2023-10" db="EMBL/GenBank/DDBJ databases">
        <title>Draft genome sequence of Xylaria bambusicola isolate GMP-LS, the root and basal stem rot pathogen of sugarcane in Indonesia.</title>
        <authorList>
            <person name="Selvaraj P."/>
            <person name="Muralishankar V."/>
            <person name="Muruganantham S."/>
            <person name="Sp S."/>
            <person name="Haryani S."/>
            <person name="Lau K.J.X."/>
            <person name="Naqvi N.I."/>
        </authorList>
    </citation>
    <scope>NUCLEOTIDE SEQUENCE [LARGE SCALE GENOMIC DNA]</scope>
    <source>
        <strain evidence="2">GMP-LS</strain>
    </source>
</reference>
<keyword evidence="3" id="KW-1185">Reference proteome</keyword>
<dbReference type="EMBL" id="JAWHQM010000013">
    <property type="protein sequence ID" value="KAK5630006.1"/>
    <property type="molecule type" value="Genomic_DNA"/>
</dbReference>
<accession>A0AAN7Z9F6</accession>
<evidence type="ECO:0000313" key="2">
    <source>
        <dbReference type="EMBL" id="KAK5630006.1"/>
    </source>
</evidence>
<dbReference type="AlphaFoldDB" id="A0AAN7Z9F6"/>
<feature type="compositionally biased region" description="Basic and acidic residues" evidence="1">
    <location>
        <begin position="378"/>
        <end position="390"/>
    </location>
</feature>
<feature type="compositionally biased region" description="Low complexity" evidence="1">
    <location>
        <begin position="429"/>
        <end position="441"/>
    </location>
</feature>
<name>A0AAN7Z9F6_9PEZI</name>
<dbReference type="PANTHER" id="PTHR28186:SF1">
    <property type="entry name" value="MEIOTICALLY UP-REGULATED GENE 9 PROTEIN"/>
    <property type="match status" value="1"/>
</dbReference>
<feature type="compositionally biased region" description="Polar residues" evidence="1">
    <location>
        <begin position="106"/>
        <end position="119"/>
    </location>
</feature>
<feature type="compositionally biased region" description="Basic residues" evidence="1">
    <location>
        <begin position="451"/>
        <end position="464"/>
    </location>
</feature>
<comment type="caution">
    <text evidence="2">The sequence shown here is derived from an EMBL/GenBank/DDBJ whole genome shotgun (WGS) entry which is preliminary data.</text>
</comment>
<feature type="compositionally biased region" description="Low complexity" evidence="1">
    <location>
        <begin position="18"/>
        <end position="69"/>
    </location>
</feature>
<feature type="compositionally biased region" description="Basic and acidic residues" evidence="1">
    <location>
        <begin position="121"/>
        <end position="138"/>
    </location>
</feature>
<organism evidence="2 3">
    <name type="scientific">Xylaria bambusicola</name>
    <dbReference type="NCBI Taxonomy" id="326684"/>
    <lineage>
        <taxon>Eukaryota</taxon>
        <taxon>Fungi</taxon>
        <taxon>Dikarya</taxon>
        <taxon>Ascomycota</taxon>
        <taxon>Pezizomycotina</taxon>
        <taxon>Sordariomycetes</taxon>
        <taxon>Xylariomycetidae</taxon>
        <taxon>Xylariales</taxon>
        <taxon>Xylariaceae</taxon>
        <taxon>Xylaria</taxon>
    </lineage>
</organism>
<evidence type="ECO:0000313" key="3">
    <source>
        <dbReference type="Proteomes" id="UP001305414"/>
    </source>
</evidence>
<gene>
    <name evidence="2" type="ORF">RRF57_005721</name>
</gene>
<dbReference type="InterPro" id="IPR018809">
    <property type="entry name" value="DUF2406"/>
</dbReference>
<feature type="region of interest" description="Disordered" evidence="1">
    <location>
        <begin position="1"/>
        <end position="138"/>
    </location>
</feature>
<feature type="region of interest" description="Disordered" evidence="1">
    <location>
        <begin position="351"/>
        <end position="464"/>
    </location>
</feature>
<proteinExistence type="predicted"/>
<dbReference type="Pfam" id="PF10295">
    <property type="entry name" value="DUF2406"/>
    <property type="match status" value="1"/>
</dbReference>
<dbReference type="PANTHER" id="PTHR28186">
    <property type="entry name" value="MEIOTICALLY UP-REGULATED GENE 9 PROTEIN"/>
    <property type="match status" value="1"/>
</dbReference>